<name>A0AA38IFL2_9CUCU</name>
<sequence length="66" mass="7519">MLFSAPVNYSACDFGLYWFNWYDYAHIGMWPSSVQVMVAFFCCIILCISANSNPLSTKIHRTSGLE</sequence>
<dbReference type="AlphaFoldDB" id="A0AA38IFL2"/>
<keyword evidence="1" id="KW-1133">Transmembrane helix</keyword>
<dbReference type="Proteomes" id="UP001168821">
    <property type="component" value="Unassembled WGS sequence"/>
</dbReference>
<accession>A0AA38IFL2</accession>
<organism evidence="2 3">
    <name type="scientific">Zophobas morio</name>
    <dbReference type="NCBI Taxonomy" id="2755281"/>
    <lineage>
        <taxon>Eukaryota</taxon>
        <taxon>Metazoa</taxon>
        <taxon>Ecdysozoa</taxon>
        <taxon>Arthropoda</taxon>
        <taxon>Hexapoda</taxon>
        <taxon>Insecta</taxon>
        <taxon>Pterygota</taxon>
        <taxon>Neoptera</taxon>
        <taxon>Endopterygota</taxon>
        <taxon>Coleoptera</taxon>
        <taxon>Polyphaga</taxon>
        <taxon>Cucujiformia</taxon>
        <taxon>Tenebrionidae</taxon>
        <taxon>Zophobas</taxon>
    </lineage>
</organism>
<gene>
    <name evidence="2" type="ORF">Zmor_014218</name>
</gene>
<proteinExistence type="predicted"/>
<evidence type="ECO:0000313" key="2">
    <source>
        <dbReference type="EMBL" id="KAJ3655075.1"/>
    </source>
</evidence>
<evidence type="ECO:0000256" key="1">
    <source>
        <dbReference type="SAM" id="Phobius"/>
    </source>
</evidence>
<keyword evidence="3" id="KW-1185">Reference proteome</keyword>
<comment type="caution">
    <text evidence="2">The sequence shown here is derived from an EMBL/GenBank/DDBJ whole genome shotgun (WGS) entry which is preliminary data.</text>
</comment>
<keyword evidence="1" id="KW-0472">Membrane</keyword>
<keyword evidence="1" id="KW-0812">Transmembrane</keyword>
<evidence type="ECO:0000313" key="3">
    <source>
        <dbReference type="Proteomes" id="UP001168821"/>
    </source>
</evidence>
<protein>
    <submittedName>
        <fullName evidence="2">Uncharacterized protein</fullName>
    </submittedName>
</protein>
<reference evidence="2" key="1">
    <citation type="journal article" date="2023" name="G3 (Bethesda)">
        <title>Whole genome assemblies of Zophobas morio and Tenebrio molitor.</title>
        <authorList>
            <person name="Kaur S."/>
            <person name="Stinson S.A."/>
            <person name="diCenzo G.C."/>
        </authorList>
    </citation>
    <scope>NUCLEOTIDE SEQUENCE</scope>
    <source>
        <strain evidence="2">QUZm001</strain>
    </source>
</reference>
<feature type="transmembrane region" description="Helical" evidence="1">
    <location>
        <begin position="27"/>
        <end position="48"/>
    </location>
</feature>
<dbReference type="EMBL" id="JALNTZ010000004">
    <property type="protein sequence ID" value="KAJ3655075.1"/>
    <property type="molecule type" value="Genomic_DNA"/>
</dbReference>